<dbReference type="EMBL" id="JARKIE010000017">
    <property type="protein sequence ID" value="KAJ7701551.1"/>
    <property type="molecule type" value="Genomic_DNA"/>
</dbReference>
<protein>
    <recommendedName>
        <fullName evidence="3">Protein kinase domain-containing protein</fullName>
    </recommendedName>
</protein>
<keyword evidence="2" id="KW-1185">Reference proteome</keyword>
<proteinExistence type="predicted"/>
<dbReference type="Proteomes" id="UP001221757">
    <property type="component" value="Unassembled WGS sequence"/>
</dbReference>
<gene>
    <name evidence="1" type="ORF">B0H17DRAFT_866633</name>
</gene>
<comment type="caution">
    <text evidence="1">The sequence shown here is derived from an EMBL/GenBank/DDBJ whole genome shotgun (WGS) entry which is preliminary data.</text>
</comment>
<evidence type="ECO:0000313" key="2">
    <source>
        <dbReference type="Proteomes" id="UP001221757"/>
    </source>
</evidence>
<name>A0AAD7DWN3_MYCRO</name>
<reference evidence="1" key="1">
    <citation type="submission" date="2023-03" db="EMBL/GenBank/DDBJ databases">
        <title>Massive genome expansion in bonnet fungi (Mycena s.s.) driven by repeated elements and novel gene families across ecological guilds.</title>
        <authorList>
            <consortium name="Lawrence Berkeley National Laboratory"/>
            <person name="Harder C.B."/>
            <person name="Miyauchi S."/>
            <person name="Viragh M."/>
            <person name="Kuo A."/>
            <person name="Thoen E."/>
            <person name="Andreopoulos B."/>
            <person name="Lu D."/>
            <person name="Skrede I."/>
            <person name="Drula E."/>
            <person name="Henrissat B."/>
            <person name="Morin E."/>
            <person name="Kohler A."/>
            <person name="Barry K."/>
            <person name="LaButti K."/>
            <person name="Morin E."/>
            <person name="Salamov A."/>
            <person name="Lipzen A."/>
            <person name="Mereny Z."/>
            <person name="Hegedus B."/>
            <person name="Baldrian P."/>
            <person name="Stursova M."/>
            <person name="Weitz H."/>
            <person name="Taylor A."/>
            <person name="Grigoriev I.V."/>
            <person name="Nagy L.G."/>
            <person name="Martin F."/>
            <person name="Kauserud H."/>
        </authorList>
    </citation>
    <scope>NUCLEOTIDE SEQUENCE</scope>
    <source>
        <strain evidence="1">CBHHK067</strain>
    </source>
</reference>
<organism evidence="1 2">
    <name type="scientific">Mycena rosella</name>
    <name type="common">Pink bonnet</name>
    <name type="synonym">Agaricus rosellus</name>
    <dbReference type="NCBI Taxonomy" id="1033263"/>
    <lineage>
        <taxon>Eukaryota</taxon>
        <taxon>Fungi</taxon>
        <taxon>Dikarya</taxon>
        <taxon>Basidiomycota</taxon>
        <taxon>Agaricomycotina</taxon>
        <taxon>Agaricomycetes</taxon>
        <taxon>Agaricomycetidae</taxon>
        <taxon>Agaricales</taxon>
        <taxon>Marasmiineae</taxon>
        <taxon>Mycenaceae</taxon>
        <taxon>Mycena</taxon>
    </lineage>
</organism>
<dbReference type="AlphaFoldDB" id="A0AAD7DWN3"/>
<feature type="non-terminal residue" evidence="1">
    <location>
        <position position="131"/>
    </location>
</feature>
<sequence>LQERGYLLRQRYQPGWEASWVRSGTSHVYSEDGIRGAQSSIMDATRTSDGAHVMLKISRVDEYPDEVPIAEFFSSTALAADSRNHCVPIYEILRPDLNDIVIMVLPLRYDLQCLKFNTIGEAVECFRQMFE</sequence>
<accession>A0AAD7DWN3</accession>
<evidence type="ECO:0008006" key="3">
    <source>
        <dbReference type="Google" id="ProtNLM"/>
    </source>
</evidence>
<feature type="non-terminal residue" evidence="1">
    <location>
        <position position="1"/>
    </location>
</feature>
<evidence type="ECO:0000313" key="1">
    <source>
        <dbReference type="EMBL" id="KAJ7701551.1"/>
    </source>
</evidence>